<gene>
    <name evidence="1" type="ORF">BN112_4434</name>
</gene>
<organism evidence="1 2">
    <name type="scientific">Bordetella bronchiseptica 253</name>
    <dbReference type="NCBI Taxonomy" id="568707"/>
    <lineage>
        <taxon>Bacteria</taxon>
        <taxon>Pseudomonadati</taxon>
        <taxon>Pseudomonadota</taxon>
        <taxon>Betaproteobacteria</taxon>
        <taxon>Burkholderiales</taxon>
        <taxon>Alcaligenaceae</taxon>
        <taxon>Bordetella</taxon>
    </lineage>
</organism>
<protein>
    <recommendedName>
        <fullName evidence="3">DUF2946 family protein</fullName>
    </recommendedName>
</protein>
<dbReference type="HOGENOM" id="CLU_1375933_0_0_4"/>
<sequence>MDQLVKDALARWPDVPAVYGWLSLDARGRWHLHPQGDAARGAPGESITSPQILAFIGRNYECDAQGNWFFQNGPQRVYVRLDAAPLILRRADEFPGLQTHTGQAVTAVRQWWLDDEGRLYASTAAGPGLVEDRELAPLLAQLHVDGQALADVLETGWPEPGRPPLMVSHPAWPNAAPLHGVASGDVARRLGFVANPAKPA</sequence>
<dbReference type="AlphaFoldDB" id="A0A0C6PCI2"/>
<evidence type="ECO:0000313" key="1">
    <source>
        <dbReference type="EMBL" id="CCJ56348.1"/>
    </source>
</evidence>
<dbReference type="OrthoDB" id="7057642at2"/>
<dbReference type="EMBL" id="HE965806">
    <property type="protein sequence ID" value="CCJ56348.1"/>
    <property type="molecule type" value="Genomic_DNA"/>
</dbReference>
<evidence type="ECO:0000313" key="2">
    <source>
        <dbReference type="Proteomes" id="UP000007564"/>
    </source>
</evidence>
<dbReference type="KEGG" id="bbh:BN112_4434"/>
<dbReference type="Pfam" id="PF11161">
    <property type="entry name" value="DUF2944"/>
    <property type="match status" value="1"/>
</dbReference>
<dbReference type="InterPro" id="IPR021332">
    <property type="entry name" value="DUF2944"/>
</dbReference>
<evidence type="ECO:0008006" key="3">
    <source>
        <dbReference type="Google" id="ProtNLM"/>
    </source>
</evidence>
<name>A0A0C6PCI2_BORBO</name>
<proteinExistence type="predicted"/>
<reference evidence="1 2" key="1">
    <citation type="journal article" date="2012" name="BMC Genomics">
        <title>Comparative genomics of the classical Bordetella subspecies: the evolution and exchange of virulence-associated diversity amongst closely related pathogens.</title>
        <authorList>
            <person name="Park J."/>
            <person name="Zhang Y."/>
            <person name="Buboltz A.M."/>
            <person name="Zhang X."/>
            <person name="Schuster S.C."/>
            <person name="Ahuja U."/>
            <person name="Liu M."/>
            <person name="Miller J.F."/>
            <person name="Sebaihia M."/>
            <person name="Bentley S.D."/>
            <person name="Parkhill J."/>
            <person name="Harvill E.T."/>
        </authorList>
    </citation>
    <scope>NUCLEOTIDE SEQUENCE [LARGE SCALE GENOMIC DNA]</scope>
    <source>
        <strain evidence="1 2">253</strain>
    </source>
</reference>
<dbReference type="RefSeq" id="WP_015065047.1">
    <property type="nucleotide sequence ID" value="NC_019382.1"/>
</dbReference>
<dbReference type="Proteomes" id="UP000007564">
    <property type="component" value="Chromosome"/>
</dbReference>
<accession>A0A0C6PCI2</accession>